<keyword evidence="2" id="KW-1003">Cell membrane</keyword>
<dbReference type="InterPro" id="IPR025857">
    <property type="entry name" value="MacB_PCD"/>
</dbReference>
<feature type="transmembrane region" description="Helical" evidence="6">
    <location>
        <begin position="21"/>
        <end position="41"/>
    </location>
</feature>
<evidence type="ECO:0000313" key="10">
    <source>
        <dbReference type="Proteomes" id="UP001168528"/>
    </source>
</evidence>
<evidence type="ECO:0000256" key="6">
    <source>
        <dbReference type="SAM" id="Phobius"/>
    </source>
</evidence>
<organism evidence="9 10">
    <name type="scientific">Rhodocytophaga aerolata</name>
    <dbReference type="NCBI Taxonomy" id="455078"/>
    <lineage>
        <taxon>Bacteria</taxon>
        <taxon>Pseudomonadati</taxon>
        <taxon>Bacteroidota</taxon>
        <taxon>Cytophagia</taxon>
        <taxon>Cytophagales</taxon>
        <taxon>Rhodocytophagaceae</taxon>
        <taxon>Rhodocytophaga</taxon>
    </lineage>
</organism>
<sequence length="414" mass="46703">MIRNYLLVAVKVLWRRKFFTFISLFGISFTLLVLTVATSFLDHTFGPHAPELKQDRMLGVYTVRLTSDDGSFQMTDKPGYKFLNEYVRTIPSAEKVSIFSDFTSTATYRKGEEVKLYIRRTDGEYWEILDFEFLEGRPITREDEQKANFVAVINEATREKLFNGESAMGKSITMEGQNFNIIGVVKNAPIIRMTPFSDVWVPLSTFKTSGYKETFTGGFMAAILAKSEQDLDLIRSDFKANLTKVQLPDPKKFPRILTGADTYFESFARNLEGGADDPRTGTLISILVLLAVMFIILPTINLVNINISRIMERASEIGVRKAFGASSLTLVGQFIVENILLTIIGGLLGFILSSLVLSYINNTGWIPYAQFGLNYRIFIYAFLMMIIFGIISGVYPAWRMSRLHPVEALKGGMK</sequence>
<feature type="transmembrane region" description="Helical" evidence="6">
    <location>
        <begin position="283"/>
        <end position="307"/>
    </location>
</feature>
<evidence type="ECO:0000256" key="5">
    <source>
        <dbReference type="ARBA" id="ARBA00023136"/>
    </source>
</evidence>
<protein>
    <submittedName>
        <fullName evidence="9">ABC transporter permease</fullName>
    </submittedName>
</protein>
<accession>A0ABT8R5Z7</accession>
<keyword evidence="4 6" id="KW-1133">Transmembrane helix</keyword>
<feature type="transmembrane region" description="Helical" evidence="6">
    <location>
        <begin position="377"/>
        <end position="398"/>
    </location>
</feature>
<comment type="caution">
    <text evidence="9">The sequence shown here is derived from an EMBL/GenBank/DDBJ whole genome shotgun (WGS) entry which is preliminary data.</text>
</comment>
<gene>
    <name evidence="9" type="ORF">Q0590_07600</name>
</gene>
<evidence type="ECO:0000256" key="3">
    <source>
        <dbReference type="ARBA" id="ARBA00022692"/>
    </source>
</evidence>
<keyword evidence="10" id="KW-1185">Reference proteome</keyword>
<keyword evidence="5 6" id="KW-0472">Membrane</keyword>
<evidence type="ECO:0000256" key="4">
    <source>
        <dbReference type="ARBA" id="ARBA00022989"/>
    </source>
</evidence>
<dbReference type="InterPro" id="IPR050250">
    <property type="entry name" value="Macrolide_Exporter_MacB"/>
</dbReference>
<dbReference type="RefSeq" id="WP_302036911.1">
    <property type="nucleotide sequence ID" value="NZ_JAUKPO010000003.1"/>
</dbReference>
<dbReference type="Pfam" id="PF02687">
    <property type="entry name" value="FtsX"/>
    <property type="match status" value="1"/>
</dbReference>
<dbReference type="PANTHER" id="PTHR30572:SF18">
    <property type="entry name" value="ABC-TYPE MACROLIDE FAMILY EXPORT SYSTEM PERMEASE COMPONENT 2"/>
    <property type="match status" value="1"/>
</dbReference>
<dbReference type="Pfam" id="PF12704">
    <property type="entry name" value="MacB_PCD"/>
    <property type="match status" value="1"/>
</dbReference>
<evidence type="ECO:0000256" key="2">
    <source>
        <dbReference type="ARBA" id="ARBA00022475"/>
    </source>
</evidence>
<evidence type="ECO:0000313" key="9">
    <source>
        <dbReference type="EMBL" id="MDO1446110.1"/>
    </source>
</evidence>
<evidence type="ECO:0000256" key="1">
    <source>
        <dbReference type="ARBA" id="ARBA00004651"/>
    </source>
</evidence>
<feature type="transmembrane region" description="Helical" evidence="6">
    <location>
        <begin position="328"/>
        <end position="357"/>
    </location>
</feature>
<comment type="subcellular location">
    <subcellularLocation>
        <location evidence="1">Cell membrane</location>
        <topology evidence="1">Multi-pass membrane protein</topology>
    </subcellularLocation>
</comment>
<name>A0ABT8R5Z7_9BACT</name>
<evidence type="ECO:0000259" key="7">
    <source>
        <dbReference type="Pfam" id="PF02687"/>
    </source>
</evidence>
<dbReference type="EMBL" id="JAUKPO010000003">
    <property type="protein sequence ID" value="MDO1446110.1"/>
    <property type="molecule type" value="Genomic_DNA"/>
</dbReference>
<dbReference type="Proteomes" id="UP001168528">
    <property type="component" value="Unassembled WGS sequence"/>
</dbReference>
<evidence type="ECO:0000259" key="8">
    <source>
        <dbReference type="Pfam" id="PF12704"/>
    </source>
</evidence>
<feature type="domain" description="MacB-like periplasmic core" evidence="8">
    <location>
        <begin position="20"/>
        <end position="239"/>
    </location>
</feature>
<dbReference type="InterPro" id="IPR003838">
    <property type="entry name" value="ABC3_permease_C"/>
</dbReference>
<feature type="domain" description="ABC3 transporter permease C-terminal" evidence="7">
    <location>
        <begin position="289"/>
        <end position="405"/>
    </location>
</feature>
<keyword evidence="3 6" id="KW-0812">Transmembrane</keyword>
<reference evidence="9" key="1">
    <citation type="submission" date="2023-07" db="EMBL/GenBank/DDBJ databases">
        <title>The genome sequence of Rhodocytophaga aerolata KACC 12507.</title>
        <authorList>
            <person name="Zhang X."/>
        </authorList>
    </citation>
    <scope>NUCLEOTIDE SEQUENCE</scope>
    <source>
        <strain evidence="9">KACC 12507</strain>
    </source>
</reference>
<dbReference type="PANTHER" id="PTHR30572">
    <property type="entry name" value="MEMBRANE COMPONENT OF TRANSPORTER-RELATED"/>
    <property type="match status" value="1"/>
</dbReference>
<proteinExistence type="predicted"/>